<dbReference type="SUPFAM" id="SSF144091">
    <property type="entry name" value="Rhomboid-like"/>
    <property type="match status" value="1"/>
</dbReference>
<feature type="domain" description="Peptidase S54 rhomboid" evidence="9">
    <location>
        <begin position="68"/>
        <end position="217"/>
    </location>
</feature>
<comment type="caution">
    <text evidence="10">The sequence shown here is derived from an EMBL/GenBank/DDBJ whole genome shotgun (WGS) entry which is preliminary data.</text>
</comment>
<evidence type="ECO:0000256" key="4">
    <source>
        <dbReference type="ARBA" id="ARBA00022692"/>
    </source>
</evidence>
<feature type="region of interest" description="Disordered" evidence="7">
    <location>
        <begin position="231"/>
        <end position="253"/>
    </location>
</feature>
<comment type="subcellular location">
    <subcellularLocation>
        <location evidence="1">Membrane</location>
        <topology evidence="1">Multi-pass membrane protein</topology>
    </subcellularLocation>
</comment>
<dbReference type="GO" id="GO:0016020">
    <property type="term" value="C:membrane"/>
    <property type="evidence" value="ECO:0007669"/>
    <property type="project" value="UniProtKB-SubCell"/>
</dbReference>
<evidence type="ECO:0000256" key="5">
    <source>
        <dbReference type="ARBA" id="ARBA00022989"/>
    </source>
</evidence>
<dbReference type="GO" id="GO:0004252">
    <property type="term" value="F:serine-type endopeptidase activity"/>
    <property type="evidence" value="ECO:0007669"/>
    <property type="project" value="InterPro"/>
</dbReference>
<keyword evidence="6 8" id="KW-0472">Membrane</keyword>
<dbReference type="EMBL" id="BATC01000012">
    <property type="protein sequence ID" value="GAD58770.1"/>
    <property type="molecule type" value="Genomic_DNA"/>
</dbReference>
<keyword evidence="10" id="KW-0645">Protease</keyword>
<dbReference type="GO" id="GO:0006508">
    <property type="term" value="P:proteolysis"/>
    <property type="evidence" value="ECO:0007669"/>
    <property type="project" value="UniProtKB-KW"/>
</dbReference>
<keyword evidence="11" id="KW-1185">Reference proteome</keyword>
<dbReference type="PANTHER" id="PTHR43066">
    <property type="entry name" value="RHOMBOID-RELATED PROTEIN"/>
    <property type="match status" value="1"/>
</dbReference>
<evidence type="ECO:0000256" key="7">
    <source>
        <dbReference type="SAM" id="MobiDB-lite"/>
    </source>
</evidence>
<feature type="transmembrane region" description="Helical" evidence="8">
    <location>
        <begin position="136"/>
        <end position="157"/>
    </location>
</feature>
<feature type="compositionally biased region" description="Basic and acidic residues" evidence="7">
    <location>
        <begin position="242"/>
        <end position="253"/>
    </location>
</feature>
<keyword evidence="5 8" id="KW-1133">Transmembrane helix</keyword>
<evidence type="ECO:0000256" key="6">
    <source>
        <dbReference type="ARBA" id="ARBA00023136"/>
    </source>
</evidence>
<dbReference type="Pfam" id="PF01694">
    <property type="entry name" value="Rhomboid"/>
    <property type="match status" value="1"/>
</dbReference>
<dbReference type="Proteomes" id="UP000016569">
    <property type="component" value="Unassembled WGS sequence"/>
</dbReference>
<evidence type="ECO:0000256" key="8">
    <source>
        <dbReference type="SAM" id="Phobius"/>
    </source>
</evidence>
<evidence type="ECO:0000256" key="3">
    <source>
        <dbReference type="ARBA" id="ARBA00022519"/>
    </source>
</evidence>
<evidence type="ECO:0000256" key="2">
    <source>
        <dbReference type="ARBA" id="ARBA00022475"/>
    </source>
</evidence>
<feature type="transmembrane region" description="Helical" evidence="8">
    <location>
        <begin position="169"/>
        <end position="189"/>
    </location>
</feature>
<reference evidence="11" key="1">
    <citation type="journal article" date="2013" name="Genome Announc.">
        <title>Draft Genome Sequence of the Dimorphic Prosthecate Bacterium Brevundimonas abyssalis TAR-001T.</title>
        <authorList>
            <person name="Tsubouchi T."/>
            <person name="Nishi S."/>
            <person name="Usui K."/>
            <person name="Shimane Y."/>
            <person name="Takaki Y."/>
            <person name="Maruyama T."/>
            <person name="Hatada Y."/>
        </authorList>
    </citation>
    <scope>NUCLEOTIDE SEQUENCE [LARGE SCALE GENOMIC DNA]</scope>
    <source>
        <strain evidence="11">TAR-001</strain>
    </source>
</reference>
<keyword evidence="3" id="KW-0997">Cell inner membrane</keyword>
<feature type="compositionally biased region" description="Pro residues" evidence="7">
    <location>
        <begin position="10"/>
        <end position="21"/>
    </location>
</feature>
<keyword evidence="10" id="KW-0378">Hydrolase</keyword>
<name>A0A8E0NBB7_9CAUL</name>
<keyword evidence="4 8" id="KW-0812">Transmembrane</keyword>
<sequence>MIPMDSERPATPPTPESPPGREPVFNAPVLALLLATSIVGLYALQSGPDEMEISYRYGLIPARMAEGDYAGLVTHMLVHGGWMHAIMNGVGALAFAAPVARLMGGLKGLIGFFSLYIACGVIAGGGYALLHLDGTAPLVGASGAVFGLIGAATRMLGGQGRVLPLTDRRVLTSAAAWIGVNVLIGVIGSAGVTPGMEGARIAWEAHVIGLIAGLLLIGPWAKLFGRPPTVRQSAFDSPGHMSDLDRRGGPWGA</sequence>
<dbReference type="InterPro" id="IPR022764">
    <property type="entry name" value="Peptidase_S54_rhomboid_dom"/>
</dbReference>
<feature type="transmembrane region" description="Helical" evidence="8">
    <location>
        <begin position="109"/>
        <end position="130"/>
    </location>
</feature>
<feature type="transmembrane region" description="Helical" evidence="8">
    <location>
        <begin position="201"/>
        <end position="221"/>
    </location>
</feature>
<keyword evidence="2" id="KW-1003">Cell membrane</keyword>
<protein>
    <submittedName>
        <fullName evidence="10">Rhomboid family serine protease</fullName>
    </submittedName>
</protein>
<evidence type="ECO:0000313" key="11">
    <source>
        <dbReference type="Proteomes" id="UP000016569"/>
    </source>
</evidence>
<accession>A0A8E0NBB7</accession>
<feature type="region of interest" description="Disordered" evidence="7">
    <location>
        <begin position="1"/>
        <end position="22"/>
    </location>
</feature>
<dbReference type="InterPro" id="IPR035952">
    <property type="entry name" value="Rhomboid-like_sf"/>
</dbReference>
<dbReference type="Gene3D" id="1.20.1540.10">
    <property type="entry name" value="Rhomboid-like"/>
    <property type="match status" value="1"/>
</dbReference>
<evidence type="ECO:0000256" key="1">
    <source>
        <dbReference type="ARBA" id="ARBA00004141"/>
    </source>
</evidence>
<feature type="transmembrane region" description="Helical" evidence="8">
    <location>
        <begin position="82"/>
        <end position="102"/>
    </location>
</feature>
<proteinExistence type="predicted"/>
<gene>
    <name evidence="10" type="ORF">MBEBAB_1020</name>
</gene>
<evidence type="ECO:0000259" key="9">
    <source>
        <dbReference type="Pfam" id="PF01694"/>
    </source>
</evidence>
<evidence type="ECO:0000313" key="10">
    <source>
        <dbReference type="EMBL" id="GAD58770.1"/>
    </source>
</evidence>
<feature type="transmembrane region" description="Helical" evidence="8">
    <location>
        <begin position="24"/>
        <end position="44"/>
    </location>
</feature>
<organism evidence="10 11">
    <name type="scientific">Brevundimonas abyssalis TAR-001</name>
    <dbReference type="NCBI Taxonomy" id="1391729"/>
    <lineage>
        <taxon>Bacteria</taxon>
        <taxon>Pseudomonadati</taxon>
        <taxon>Pseudomonadota</taxon>
        <taxon>Alphaproteobacteria</taxon>
        <taxon>Caulobacterales</taxon>
        <taxon>Caulobacteraceae</taxon>
        <taxon>Brevundimonas</taxon>
    </lineage>
</organism>
<dbReference type="PANTHER" id="PTHR43066:SF26">
    <property type="entry name" value="RHOMBOID PROTEASE GLPG"/>
    <property type="match status" value="1"/>
</dbReference>
<dbReference type="AlphaFoldDB" id="A0A8E0NBB7"/>